<proteinExistence type="predicted"/>
<protein>
    <recommendedName>
        <fullName evidence="3">Putative zinc-ribbon domain-containing protein</fullName>
    </recommendedName>
</protein>
<dbReference type="Pfam" id="PF13248">
    <property type="entry name" value="Zn_ribbon_3"/>
    <property type="match status" value="1"/>
</dbReference>
<dbReference type="Gene3D" id="1.25.40.10">
    <property type="entry name" value="Tetratricopeptide repeat domain"/>
    <property type="match status" value="1"/>
</dbReference>
<keyword evidence="2" id="KW-0472">Membrane</keyword>
<dbReference type="STRING" id="28131.BWX40_05575"/>
<dbReference type="Proteomes" id="UP000217431">
    <property type="component" value="Chromosome I"/>
</dbReference>
<accession>A0A0S3UHY0</accession>
<gene>
    <name evidence="4" type="ORF">PIOMA14_I_0614</name>
</gene>
<feature type="domain" description="Putative zinc-ribbon" evidence="3">
    <location>
        <begin position="3"/>
        <end position="25"/>
    </location>
</feature>
<evidence type="ECO:0000256" key="1">
    <source>
        <dbReference type="SAM" id="MobiDB-lite"/>
    </source>
</evidence>
<keyword evidence="2" id="KW-1133">Transmembrane helix</keyword>
<name>A0A0S3UHY0_PREIN</name>
<organism evidence="4 5">
    <name type="scientific">Prevotella intermedia</name>
    <dbReference type="NCBI Taxonomy" id="28131"/>
    <lineage>
        <taxon>Bacteria</taxon>
        <taxon>Pseudomonadati</taxon>
        <taxon>Bacteroidota</taxon>
        <taxon>Bacteroidia</taxon>
        <taxon>Bacteroidales</taxon>
        <taxon>Prevotellaceae</taxon>
        <taxon>Prevotella</taxon>
    </lineage>
</organism>
<feature type="region of interest" description="Disordered" evidence="1">
    <location>
        <begin position="79"/>
        <end position="132"/>
    </location>
</feature>
<dbReference type="RefSeq" id="WP_096405126.1">
    <property type="nucleotide sequence ID" value="NZ_AP014597.1"/>
</dbReference>
<evidence type="ECO:0000259" key="3">
    <source>
        <dbReference type="Pfam" id="PF13248"/>
    </source>
</evidence>
<evidence type="ECO:0000256" key="2">
    <source>
        <dbReference type="SAM" id="Phobius"/>
    </source>
</evidence>
<dbReference type="InterPro" id="IPR059113">
    <property type="entry name" value="Znf_ribbon"/>
</dbReference>
<feature type="transmembrane region" description="Helical" evidence="2">
    <location>
        <begin position="140"/>
        <end position="159"/>
    </location>
</feature>
<dbReference type="AlphaFoldDB" id="A0A0S3UHY0"/>
<sequence length="428" mass="47473">MIIKCPECGHQVSDKAPVCPSCGVEIAGHLVKCFHCSEIYLKEDVVCPNCHHSEPVSGSTTKSDIVDVFDNDDEEVVAETVSNDTEEPAAPIKIEPVVEEELPKTTPVQDQKAQQKRVSPAEEKQSDNTVQPATKNNHTALFVSLLIAFIMCAVLLFFYNKGNESHEAEEYEIALKSNNQQVMEQFLEDYPNAPLAHINSIKNLLNQDKQKSEEWGHVVQQNTIAAYKAYLEAHPDTPHKDEIQKKIEELYWDEVVSLNTEEAYLGYREKFPKGIHTKEADEKLKVMLDNTSTPSEEKAAVAAVRKFLQGINSKSTSKIQEVVAPSFNFLGAGGATTADVAKYTREKLYQADVNNVMWHLGTAMKATTDKQEGGGTIQTITIPARLVIERKGGTGSNRYTIKAQMQNGKITSINWILQAAAPTPKSEQ</sequence>
<keyword evidence="2" id="KW-0812">Transmembrane</keyword>
<evidence type="ECO:0000313" key="4">
    <source>
        <dbReference type="EMBL" id="BAU17122.1"/>
    </source>
</evidence>
<reference evidence="4 5" key="1">
    <citation type="journal article" date="2016" name="DNA Res.">
        <title>The complete genome sequencing of Prevotella intermedia strain OMA14 and a subsequent fine-scale, intra-species genomic comparison reveal an unusual amplification of conjugative and mobile transposons and identify a novel Prevotella-lineage-specific repeat.</title>
        <authorList>
            <person name="Naito M."/>
            <person name="Ogura Y."/>
            <person name="Itoh T."/>
            <person name="Shoji M."/>
            <person name="Okamoto M."/>
            <person name="Hayashi T."/>
            <person name="Nakayama K."/>
        </authorList>
    </citation>
    <scope>NUCLEOTIDE SEQUENCE [LARGE SCALE GENOMIC DNA]</scope>
    <source>
        <strain evidence="4 5">OMA14</strain>
    </source>
</reference>
<dbReference type="InterPro" id="IPR011990">
    <property type="entry name" value="TPR-like_helical_dom_sf"/>
</dbReference>
<evidence type="ECO:0000313" key="5">
    <source>
        <dbReference type="Proteomes" id="UP000217431"/>
    </source>
</evidence>
<dbReference type="EMBL" id="AP014597">
    <property type="protein sequence ID" value="BAU17122.1"/>
    <property type="molecule type" value="Genomic_DNA"/>
</dbReference>